<gene>
    <name evidence="1" type="ORF">Aglo03_04530</name>
</gene>
<dbReference type="EMBL" id="BSSD01000001">
    <property type="protein sequence ID" value="GLW89637.1"/>
    <property type="molecule type" value="Genomic_DNA"/>
</dbReference>
<comment type="caution">
    <text evidence="1">The sequence shown here is derived from an EMBL/GenBank/DDBJ whole genome shotgun (WGS) entry which is preliminary data.</text>
</comment>
<name>A0A9W6QHQ7_9PSEU</name>
<sequence>MGPTMSDPGSARNTAEFAEMMRRLKLRSGLTYRDLEREAARRGDYLARSTLASVIANDRLPRPDLLCAFVRACGCDDEVGRWLSARHRIVELSARQGSPATASHTPTEVPPTWVLLCAALALVLAMRLRFTRVPAGPGTPPVRRPG</sequence>
<protein>
    <recommendedName>
        <fullName evidence="3">Helix-turn-helix domain-containing protein</fullName>
    </recommendedName>
</protein>
<keyword evidence="2" id="KW-1185">Reference proteome</keyword>
<organism evidence="1 2">
    <name type="scientific">Actinokineospora globicatena</name>
    <dbReference type="NCBI Taxonomy" id="103729"/>
    <lineage>
        <taxon>Bacteria</taxon>
        <taxon>Bacillati</taxon>
        <taxon>Actinomycetota</taxon>
        <taxon>Actinomycetes</taxon>
        <taxon>Pseudonocardiales</taxon>
        <taxon>Pseudonocardiaceae</taxon>
        <taxon>Actinokineospora</taxon>
    </lineage>
</organism>
<evidence type="ECO:0008006" key="3">
    <source>
        <dbReference type="Google" id="ProtNLM"/>
    </source>
</evidence>
<evidence type="ECO:0000313" key="1">
    <source>
        <dbReference type="EMBL" id="GLW89637.1"/>
    </source>
</evidence>
<dbReference type="RefSeq" id="WP_285607033.1">
    <property type="nucleotide sequence ID" value="NZ_BSSD01000001.1"/>
</dbReference>
<accession>A0A9W6QHQ7</accession>
<proteinExistence type="predicted"/>
<dbReference type="Proteomes" id="UP001165042">
    <property type="component" value="Unassembled WGS sequence"/>
</dbReference>
<evidence type="ECO:0000313" key="2">
    <source>
        <dbReference type="Proteomes" id="UP001165042"/>
    </source>
</evidence>
<reference evidence="1" key="1">
    <citation type="submission" date="2023-02" db="EMBL/GenBank/DDBJ databases">
        <title>Actinokineospora globicatena NBRC 15670.</title>
        <authorList>
            <person name="Ichikawa N."/>
            <person name="Sato H."/>
            <person name="Tonouchi N."/>
        </authorList>
    </citation>
    <scope>NUCLEOTIDE SEQUENCE</scope>
    <source>
        <strain evidence="1">NBRC 15670</strain>
    </source>
</reference>
<dbReference type="AlphaFoldDB" id="A0A9W6QHQ7"/>